<gene>
    <name evidence="1" type="ORF">GCM10023340_10930</name>
</gene>
<evidence type="ECO:0000313" key="2">
    <source>
        <dbReference type="Proteomes" id="UP001500221"/>
    </source>
</evidence>
<comment type="caution">
    <text evidence="1">The sequence shown here is derived from an EMBL/GenBank/DDBJ whole genome shotgun (WGS) entry which is preliminary data.</text>
</comment>
<accession>A0ABP9PBP7</accession>
<dbReference type="RefSeq" id="WP_345455319.1">
    <property type="nucleotide sequence ID" value="NZ_BAABKG010000001.1"/>
</dbReference>
<sequence length="113" mass="12321">MLRQSEKFEVKGRTLTVSSTDVEVMPRVRTFLIGVARSGGTATYGELKVGARLTHATNGLGRLLDLVGVDCRRRGEPDLAALVVTKQTGEVGDEYGAGAARERSIVHRHRWSD</sequence>
<proteinExistence type="predicted"/>
<dbReference type="Proteomes" id="UP001500221">
    <property type="component" value="Unassembled WGS sequence"/>
</dbReference>
<name>A0ABP9PBP7_9ACTN</name>
<reference evidence="2" key="1">
    <citation type="journal article" date="2019" name="Int. J. Syst. Evol. Microbiol.">
        <title>The Global Catalogue of Microorganisms (GCM) 10K type strain sequencing project: providing services to taxonomists for standard genome sequencing and annotation.</title>
        <authorList>
            <consortium name="The Broad Institute Genomics Platform"/>
            <consortium name="The Broad Institute Genome Sequencing Center for Infectious Disease"/>
            <person name="Wu L."/>
            <person name="Ma J."/>
        </authorList>
    </citation>
    <scope>NUCLEOTIDE SEQUENCE [LARGE SCALE GENOMIC DNA]</scope>
    <source>
        <strain evidence="2">JCM 18459</strain>
    </source>
</reference>
<dbReference type="EMBL" id="BAABKG010000001">
    <property type="protein sequence ID" value="GAA5144048.1"/>
    <property type="molecule type" value="Genomic_DNA"/>
</dbReference>
<protein>
    <submittedName>
        <fullName evidence="1">Uncharacterized protein</fullName>
    </submittedName>
</protein>
<keyword evidence="2" id="KW-1185">Reference proteome</keyword>
<evidence type="ECO:0000313" key="1">
    <source>
        <dbReference type="EMBL" id="GAA5144048.1"/>
    </source>
</evidence>
<organism evidence="1 2">
    <name type="scientific">Nocardioides marinquilinus</name>
    <dbReference type="NCBI Taxonomy" id="1210400"/>
    <lineage>
        <taxon>Bacteria</taxon>
        <taxon>Bacillati</taxon>
        <taxon>Actinomycetota</taxon>
        <taxon>Actinomycetes</taxon>
        <taxon>Propionibacteriales</taxon>
        <taxon>Nocardioidaceae</taxon>
        <taxon>Nocardioides</taxon>
    </lineage>
</organism>